<accession>A0ABP4CAW2</accession>
<dbReference type="RefSeq" id="WP_343983938.1">
    <property type="nucleotide sequence ID" value="NZ_BAAAHK010000025.1"/>
</dbReference>
<keyword evidence="2" id="KW-0812">Transmembrane</keyword>
<sequence>MDDVKKLLQGFADHAVDGLPAADVDADVARGRRALRRIRARRRVTGVLCIAAATTAVLAVGNQVKWWGAGQSEVAGGPQDAASAAGAEAGSPMAKSAEPSAGADESTMSTFGAAVTLIANRTAWNNISCSLAPEGWALRAPLDANHIQLAPPTMRTADLGADGGLDVQAIDAARSLQGIRVSESAGKVFHLGTSEGRESGQVPLGDRWLLVQLPAGNKDWNDDLLRRFMASCTVN</sequence>
<evidence type="ECO:0000256" key="1">
    <source>
        <dbReference type="SAM" id="MobiDB-lite"/>
    </source>
</evidence>
<proteinExistence type="predicted"/>
<keyword evidence="2" id="KW-1133">Transmembrane helix</keyword>
<comment type="caution">
    <text evidence="3">The sequence shown here is derived from an EMBL/GenBank/DDBJ whole genome shotgun (WGS) entry which is preliminary data.</text>
</comment>
<organism evidence="3 4">
    <name type="scientific">Kribbella koreensis</name>
    <dbReference type="NCBI Taxonomy" id="57909"/>
    <lineage>
        <taxon>Bacteria</taxon>
        <taxon>Bacillati</taxon>
        <taxon>Actinomycetota</taxon>
        <taxon>Actinomycetes</taxon>
        <taxon>Propionibacteriales</taxon>
        <taxon>Kribbellaceae</taxon>
        <taxon>Kribbella</taxon>
    </lineage>
</organism>
<dbReference type="EMBL" id="BAAAHK010000025">
    <property type="protein sequence ID" value="GAA0963145.1"/>
    <property type="molecule type" value="Genomic_DNA"/>
</dbReference>
<name>A0ABP4CAW2_9ACTN</name>
<protein>
    <submittedName>
        <fullName evidence="3">Uncharacterized protein</fullName>
    </submittedName>
</protein>
<keyword evidence="4" id="KW-1185">Reference proteome</keyword>
<evidence type="ECO:0000256" key="2">
    <source>
        <dbReference type="SAM" id="Phobius"/>
    </source>
</evidence>
<evidence type="ECO:0000313" key="3">
    <source>
        <dbReference type="EMBL" id="GAA0963145.1"/>
    </source>
</evidence>
<feature type="compositionally biased region" description="Low complexity" evidence="1">
    <location>
        <begin position="75"/>
        <end position="94"/>
    </location>
</feature>
<reference evidence="4" key="1">
    <citation type="journal article" date="2019" name="Int. J. Syst. Evol. Microbiol.">
        <title>The Global Catalogue of Microorganisms (GCM) 10K type strain sequencing project: providing services to taxonomists for standard genome sequencing and annotation.</title>
        <authorList>
            <consortium name="The Broad Institute Genomics Platform"/>
            <consortium name="The Broad Institute Genome Sequencing Center for Infectious Disease"/>
            <person name="Wu L."/>
            <person name="Ma J."/>
        </authorList>
    </citation>
    <scope>NUCLEOTIDE SEQUENCE [LARGE SCALE GENOMIC DNA]</scope>
    <source>
        <strain evidence="4">JCM 10977</strain>
    </source>
</reference>
<feature type="transmembrane region" description="Helical" evidence="2">
    <location>
        <begin position="43"/>
        <end position="61"/>
    </location>
</feature>
<gene>
    <name evidence="3" type="ORF">GCM10009554_82140</name>
</gene>
<feature type="region of interest" description="Disordered" evidence="1">
    <location>
        <begin position="73"/>
        <end position="105"/>
    </location>
</feature>
<evidence type="ECO:0000313" key="4">
    <source>
        <dbReference type="Proteomes" id="UP001500542"/>
    </source>
</evidence>
<dbReference type="Proteomes" id="UP001500542">
    <property type="component" value="Unassembled WGS sequence"/>
</dbReference>
<keyword evidence="2" id="KW-0472">Membrane</keyword>